<dbReference type="PANTHER" id="PTHR16193">
    <property type="entry name" value="TETRATRICOPEPTIDE REPEAT PROTEIN 27"/>
    <property type="match status" value="1"/>
</dbReference>
<evidence type="ECO:0000256" key="2">
    <source>
        <dbReference type="ARBA" id="ARBA00022803"/>
    </source>
</evidence>
<keyword evidence="4" id="KW-1185">Reference proteome</keyword>
<name>A0A9Y4TZV2_9TELE</name>
<dbReference type="GeneID" id="103371869"/>
<evidence type="ECO:0000313" key="5">
    <source>
        <dbReference type="RefSeq" id="XP_008299559.1"/>
    </source>
</evidence>
<keyword evidence="2" id="KW-0802">TPR repeat</keyword>
<evidence type="ECO:0000256" key="1">
    <source>
        <dbReference type="ARBA" id="ARBA00022737"/>
    </source>
</evidence>
<evidence type="ECO:0000313" key="4">
    <source>
        <dbReference type="Proteomes" id="UP000694891"/>
    </source>
</evidence>
<dbReference type="PANTHER" id="PTHR16193:SF0">
    <property type="entry name" value="TETRATRICOPEPTIDE REPEAT PROTEIN 27"/>
    <property type="match status" value="1"/>
</dbReference>
<sequence>ILKILVRAVVENLTDSEGQQAGALQSKLKELFGRISSRHSSDAEIWRQYALLYGGGHSSNPEDNEKALQFLSKAHRCDVQTGGWEKEPALFKEVIKRGIHMGEVTVSCSEKKSNPSEALQMLSTTRLSLRSLATKAKQMHTDVATGQIHTELQDGVATLEQLITELQELSGKLRNQSQ</sequence>
<proteinExistence type="predicted"/>
<accession>A0A9Y4TZV2</accession>
<dbReference type="RefSeq" id="XP_008299559.1">
    <property type="nucleotide sequence ID" value="XM_008301337.1"/>
</dbReference>
<dbReference type="Proteomes" id="UP000694891">
    <property type="component" value="Unplaced"/>
</dbReference>
<keyword evidence="1" id="KW-0677">Repeat</keyword>
<dbReference type="InterPro" id="IPR044244">
    <property type="entry name" value="TTC27/Emw1"/>
</dbReference>
<feature type="non-terminal residue" evidence="5">
    <location>
        <position position="1"/>
    </location>
</feature>
<dbReference type="AlphaFoldDB" id="A0A9Y4TZV2"/>
<feature type="coiled-coil region" evidence="3">
    <location>
        <begin position="149"/>
        <end position="176"/>
    </location>
</feature>
<gene>
    <name evidence="5" type="primary">LOC103371869</name>
</gene>
<keyword evidence="3" id="KW-0175">Coiled coil</keyword>
<evidence type="ECO:0000256" key="3">
    <source>
        <dbReference type="SAM" id="Coils"/>
    </source>
</evidence>
<protein>
    <submittedName>
        <fullName evidence="5">Tetratricopeptide repeat protein 27-like</fullName>
    </submittedName>
</protein>
<organism evidence="4 5">
    <name type="scientific">Stegastes partitus</name>
    <name type="common">bicolor damselfish</name>
    <dbReference type="NCBI Taxonomy" id="144197"/>
    <lineage>
        <taxon>Eukaryota</taxon>
        <taxon>Metazoa</taxon>
        <taxon>Chordata</taxon>
        <taxon>Craniata</taxon>
        <taxon>Vertebrata</taxon>
        <taxon>Euteleostomi</taxon>
        <taxon>Actinopterygii</taxon>
        <taxon>Neopterygii</taxon>
        <taxon>Teleostei</taxon>
        <taxon>Neoteleostei</taxon>
        <taxon>Acanthomorphata</taxon>
        <taxon>Ovalentaria</taxon>
        <taxon>Pomacentridae</taxon>
        <taxon>Stegastes</taxon>
    </lineage>
</organism>
<reference evidence="5" key="1">
    <citation type="submission" date="2025-08" db="UniProtKB">
        <authorList>
            <consortium name="RefSeq"/>
        </authorList>
    </citation>
    <scope>IDENTIFICATION</scope>
</reference>